<feature type="region of interest" description="Disordered" evidence="3">
    <location>
        <begin position="544"/>
        <end position="563"/>
    </location>
</feature>
<protein>
    <recommendedName>
        <fullName evidence="4">C3H1-type domain-containing protein</fullName>
    </recommendedName>
</protein>
<organism evidence="5 6">
    <name type="scientific">Lentinus tigrinus ALCF2SS1-6</name>
    <dbReference type="NCBI Taxonomy" id="1328759"/>
    <lineage>
        <taxon>Eukaryota</taxon>
        <taxon>Fungi</taxon>
        <taxon>Dikarya</taxon>
        <taxon>Basidiomycota</taxon>
        <taxon>Agaricomycotina</taxon>
        <taxon>Agaricomycetes</taxon>
        <taxon>Polyporales</taxon>
        <taxon>Polyporaceae</taxon>
        <taxon>Lentinus</taxon>
    </lineage>
</organism>
<dbReference type="InterPro" id="IPR051966">
    <property type="entry name" value="RPAP3"/>
</dbReference>
<dbReference type="STRING" id="1328759.A0A5C2RQV6"/>
<gene>
    <name evidence="5" type="ORF">L227DRAFT_658761</name>
</gene>
<evidence type="ECO:0000256" key="2">
    <source>
        <dbReference type="PROSITE-ProRule" id="PRU00723"/>
    </source>
</evidence>
<sequence length="643" mass="72372">MLTKPRVVILCLERYQLFSAIYGPHISTLATRLEVCEATTLAQARRYLSSTAPPQAIIVADAFTTNPAYRDILFQLVDYAWAGGTVIYAGLVGCFTRPVDLDAAFQHAWGVPWRSSRFYQHTFTLNPTVRSISTNPQHTLPAYSMRARSISKVELADALYLEPFSVRRVETGLQGQLTYETPAAFAPVGHGFVGFVGDIGGEEGTIKLLMAMCLRPGAGAPLKSGTGVPARRASAASAVPGARPREAEVVARRSSRDMNRQMKAAMALQMKYEGDELYASEKWGEAANKYRNAALLAGPKSAYLDDLSAALLKLQRWDILESTASRALLHDPDQVESLYRRGIARKEMRRFSAAEADLQRVLFLNPLHESVRQEIESVRSLKLDEDLEEVYWPMDRLLIHEDIVEVDEDSDSEDSIHTGSGVPCKFYNHGGCLHSHRCSFMHAPDARSVRDDLGRNVCLYWLVGQCHYTEGICVYTHEATYLPPSGWWTNTERLERLRKAFDEAARQFPIDVSESIAAEALKPRSWRQDLWAAPVDLADEHYREAQQEPLPDPPRPISRETRIKKDFRAGKSYKSSSTGGARSSAGRRHQGRSGTAGSSRYRYRDDYDYDDFSEMEDRFMYCGFSKDDFDEMLCQGIKPWDEI</sequence>
<keyword evidence="2" id="KW-0863">Zinc-finger</keyword>
<dbReference type="EMBL" id="ML122353">
    <property type="protein sequence ID" value="RPD52546.1"/>
    <property type="molecule type" value="Genomic_DNA"/>
</dbReference>
<evidence type="ECO:0000313" key="5">
    <source>
        <dbReference type="EMBL" id="RPD52546.1"/>
    </source>
</evidence>
<dbReference type="InterPro" id="IPR000571">
    <property type="entry name" value="Znf_CCCH"/>
</dbReference>
<evidence type="ECO:0000256" key="3">
    <source>
        <dbReference type="SAM" id="MobiDB-lite"/>
    </source>
</evidence>
<dbReference type="OrthoDB" id="245563at2759"/>
<dbReference type="Gene3D" id="3.30.1370.210">
    <property type="match status" value="1"/>
</dbReference>
<keyword evidence="2" id="KW-0479">Metal-binding</keyword>
<evidence type="ECO:0000259" key="4">
    <source>
        <dbReference type="PROSITE" id="PS50103"/>
    </source>
</evidence>
<name>A0A5C2RQV6_9APHY</name>
<dbReference type="PROSITE" id="PS50103">
    <property type="entry name" value="ZF_C3H1"/>
    <property type="match status" value="1"/>
</dbReference>
<feature type="compositionally biased region" description="Low complexity" evidence="3">
    <location>
        <begin position="575"/>
        <end position="584"/>
    </location>
</feature>
<keyword evidence="1" id="KW-0802">TPR repeat</keyword>
<dbReference type="GO" id="GO:0101031">
    <property type="term" value="C:protein folding chaperone complex"/>
    <property type="evidence" value="ECO:0007669"/>
    <property type="project" value="TreeGrafter"/>
</dbReference>
<dbReference type="GO" id="GO:0008270">
    <property type="term" value="F:zinc ion binding"/>
    <property type="evidence" value="ECO:0007669"/>
    <property type="project" value="UniProtKB-KW"/>
</dbReference>
<keyword evidence="2" id="KW-0862">Zinc</keyword>
<dbReference type="InterPro" id="IPR011990">
    <property type="entry name" value="TPR-like_helical_dom_sf"/>
</dbReference>
<accession>A0A5C2RQV6</accession>
<dbReference type="SUPFAM" id="SSF48452">
    <property type="entry name" value="TPR-like"/>
    <property type="match status" value="1"/>
</dbReference>
<dbReference type="PANTHER" id="PTHR46423">
    <property type="entry name" value="RNA POLYMERASE II-ASSOCIATED PROTEIN 3"/>
    <property type="match status" value="1"/>
</dbReference>
<dbReference type="AlphaFoldDB" id="A0A5C2RQV6"/>
<reference evidence="5" key="1">
    <citation type="journal article" date="2018" name="Genome Biol. Evol.">
        <title>Genomics and development of Lentinus tigrinus, a white-rot wood-decaying mushroom with dimorphic fruiting bodies.</title>
        <authorList>
            <person name="Wu B."/>
            <person name="Xu Z."/>
            <person name="Knudson A."/>
            <person name="Carlson A."/>
            <person name="Chen N."/>
            <person name="Kovaka S."/>
            <person name="LaButti K."/>
            <person name="Lipzen A."/>
            <person name="Pennachio C."/>
            <person name="Riley R."/>
            <person name="Schakwitz W."/>
            <person name="Umezawa K."/>
            <person name="Ohm R.A."/>
            <person name="Grigoriev I.V."/>
            <person name="Nagy L.G."/>
            <person name="Gibbons J."/>
            <person name="Hibbett D."/>
        </authorList>
    </citation>
    <scope>NUCLEOTIDE SEQUENCE [LARGE SCALE GENOMIC DNA]</scope>
    <source>
        <strain evidence="5">ALCF2SS1-6</strain>
    </source>
</reference>
<dbReference type="Proteomes" id="UP000313359">
    <property type="component" value="Unassembled WGS sequence"/>
</dbReference>
<feature type="region of interest" description="Disordered" evidence="3">
    <location>
        <begin position="568"/>
        <end position="600"/>
    </location>
</feature>
<dbReference type="PANTHER" id="PTHR46423:SF1">
    <property type="entry name" value="RNA POLYMERASE II-ASSOCIATED PROTEIN 3"/>
    <property type="match status" value="1"/>
</dbReference>
<dbReference type="Gene3D" id="1.25.40.10">
    <property type="entry name" value="Tetratricopeptide repeat domain"/>
    <property type="match status" value="1"/>
</dbReference>
<keyword evidence="6" id="KW-1185">Reference proteome</keyword>
<evidence type="ECO:0000256" key="1">
    <source>
        <dbReference type="ARBA" id="ARBA00022803"/>
    </source>
</evidence>
<evidence type="ECO:0000313" key="6">
    <source>
        <dbReference type="Proteomes" id="UP000313359"/>
    </source>
</evidence>
<feature type="domain" description="C3H1-type" evidence="4">
    <location>
        <begin position="418"/>
        <end position="445"/>
    </location>
</feature>
<proteinExistence type="predicted"/>
<feature type="zinc finger region" description="C3H1-type" evidence="2">
    <location>
        <begin position="418"/>
        <end position="445"/>
    </location>
</feature>